<evidence type="ECO:0000256" key="2">
    <source>
        <dbReference type="ARBA" id="ARBA00022676"/>
    </source>
</evidence>
<evidence type="ECO:0000313" key="5">
    <source>
        <dbReference type="EMBL" id="VFJ56091.1"/>
    </source>
</evidence>
<dbReference type="GO" id="GO:0016020">
    <property type="term" value="C:membrane"/>
    <property type="evidence" value="ECO:0007669"/>
    <property type="project" value="InterPro"/>
</dbReference>
<evidence type="ECO:0000256" key="1">
    <source>
        <dbReference type="ARBA" id="ARBA00008919"/>
    </source>
</evidence>
<organism evidence="5">
    <name type="scientific">Candidatus Kentrum sp. DK</name>
    <dbReference type="NCBI Taxonomy" id="2126562"/>
    <lineage>
        <taxon>Bacteria</taxon>
        <taxon>Pseudomonadati</taxon>
        <taxon>Pseudomonadota</taxon>
        <taxon>Gammaproteobacteria</taxon>
        <taxon>Candidatus Kentrum</taxon>
    </lineage>
</organism>
<dbReference type="Pfam" id="PF00852">
    <property type="entry name" value="Glyco_transf_10"/>
    <property type="match status" value="1"/>
</dbReference>
<gene>
    <name evidence="5" type="ORF">BECKDK2373C_GA0170839_105211</name>
</gene>
<dbReference type="InterPro" id="IPR038577">
    <property type="entry name" value="GT10-like_C_sf"/>
</dbReference>
<name>A0A450SQ36_9GAMM</name>
<evidence type="ECO:0000259" key="4">
    <source>
        <dbReference type="Pfam" id="PF00852"/>
    </source>
</evidence>
<dbReference type="InterPro" id="IPR001503">
    <property type="entry name" value="Glyco_trans_10"/>
</dbReference>
<dbReference type="Gene3D" id="3.40.50.11660">
    <property type="entry name" value="Glycosyl transferase family 10, C-terminal domain"/>
    <property type="match status" value="1"/>
</dbReference>
<feature type="domain" description="Fucosyltransferase C-terminal" evidence="4">
    <location>
        <begin position="126"/>
        <end position="259"/>
    </location>
</feature>
<dbReference type="PANTHER" id="PTHR11929:SF194">
    <property type="entry name" value="ALPHA-(1,3)-FUCOSYLTRANSFERASE 10"/>
    <property type="match status" value="1"/>
</dbReference>
<accession>A0A450SQ36</accession>
<evidence type="ECO:0000256" key="3">
    <source>
        <dbReference type="ARBA" id="ARBA00022679"/>
    </source>
</evidence>
<proteinExistence type="inferred from homology"/>
<dbReference type="AlphaFoldDB" id="A0A450SQ36"/>
<reference evidence="5" key="1">
    <citation type="submission" date="2019-02" db="EMBL/GenBank/DDBJ databases">
        <authorList>
            <person name="Gruber-Vodicka R. H."/>
            <person name="Seah K. B. B."/>
        </authorList>
    </citation>
    <scope>NUCLEOTIDE SEQUENCE</scope>
    <source>
        <strain evidence="5">BECK_DK161</strain>
    </source>
</reference>
<dbReference type="InterPro" id="IPR055270">
    <property type="entry name" value="Glyco_tran_10_C"/>
</dbReference>
<protein>
    <submittedName>
        <fullName evidence="5">Glycosyltransferase family 10 (Fucosyltransferase) C-term</fullName>
    </submittedName>
</protein>
<sequence>MSFRHKKITVGSEGMGIWGRILIDHLLRILDPNVTIEWKNDNSCSFIVKSHFLHLEKKWTDKMLPFVYWSGESHPVQENDNHTRYIHINANLSDGGIYVPFLAFNIKIKNGDVYRMDNNKRRNYFLAYCNSNCVPEREYMFDLLVERDRTGTCHSLGDCCGSKGVKKRKIAGDWGPKLIKAYSNYKFVMAMENRVVPGYITEKIINAFHGGAIPVYWGDNIVKVFFNTDAFVHVNDFDSFEACADYLCNMNQDEIAWMMHQPIFRDNKIDDRLRMGWGDDVPEYYRNMAAELGKILE</sequence>
<dbReference type="GO" id="GO:0046920">
    <property type="term" value="F:alpha-(1-&gt;3)-fucosyltransferase activity"/>
    <property type="evidence" value="ECO:0007669"/>
    <property type="project" value="TreeGrafter"/>
</dbReference>
<keyword evidence="2 5" id="KW-0328">Glycosyltransferase</keyword>
<keyword evidence="3 5" id="KW-0808">Transferase</keyword>
<dbReference type="SUPFAM" id="SSF53756">
    <property type="entry name" value="UDP-Glycosyltransferase/glycogen phosphorylase"/>
    <property type="match status" value="1"/>
</dbReference>
<comment type="similarity">
    <text evidence="1">Belongs to the glycosyltransferase 10 family.</text>
</comment>
<dbReference type="EMBL" id="CAADEY010000052">
    <property type="protein sequence ID" value="VFJ56091.1"/>
    <property type="molecule type" value="Genomic_DNA"/>
</dbReference>
<dbReference type="PANTHER" id="PTHR11929">
    <property type="entry name" value="ALPHA- 1,3 -FUCOSYLTRANSFERASE"/>
    <property type="match status" value="1"/>
</dbReference>